<dbReference type="OrthoDB" id="9805928at2"/>
<gene>
    <name evidence="2" type="ORF">BDD14_6154</name>
</gene>
<accession>A0A4V2G1S2</accession>
<protein>
    <recommendedName>
        <fullName evidence="1">Methylase-associated X1 domain-containing protein</fullName>
    </recommendedName>
</protein>
<organism evidence="2 3">
    <name type="scientific">Edaphobacter modestus</name>
    <dbReference type="NCBI Taxonomy" id="388466"/>
    <lineage>
        <taxon>Bacteria</taxon>
        <taxon>Pseudomonadati</taxon>
        <taxon>Acidobacteriota</taxon>
        <taxon>Terriglobia</taxon>
        <taxon>Terriglobales</taxon>
        <taxon>Acidobacteriaceae</taxon>
        <taxon>Edaphobacter</taxon>
    </lineage>
</organism>
<dbReference type="EMBL" id="SHKW01000006">
    <property type="protein sequence ID" value="RZU30366.1"/>
    <property type="molecule type" value="Genomic_DNA"/>
</dbReference>
<evidence type="ECO:0000313" key="3">
    <source>
        <dbReference type="Proteomes" id="UP000292958"/>
    </source>
</evidence>
<name>A0A4V2G1S2_9BACT</name>
<dbReference type="RefSeq" id="WP_130424761.1">
    <property type="nucleotide sequence ID" value="NZ_SHKW01000006.1"/>
</dbReference>
<dbReference type="Proteomes" id="UP000292958">
    <property type="component" value="Unassembled WGS sequence"/>
</dbReference>
<dbReference type="AlphaFoldDB" id="A0A4V2G1S2"/>
<keyword evidence="3" id="KW-1185">Reference proteome</keyword>
<evidence type="ECO:0000259" key="1">
    <source>
        <dbReference type="Pfam" id="PF20296"/>
    </source>
</evidence>
<reference evidence="2 3" key="1">
    <citation type="submission" date="2019-02" db="EMBL/GenBank/DDBJ databases">
        <title>Genomic Encyclopedia of Archaeal and Bacterial Type Strains, Phase II (KMG-II): from individual species to whole genera.</title>
        <authorList>
            <person name="Goeker M."/>
        </authorList>
    </citation>
    <scope>NUCLEOTIDE SEQUENCE [LARGE SCALE GENOMIC DNA]</scope>
    <source>
        <strain evidence="2 3">DSM 18101</strain>
    </source>
</reference>
<dbReference type="InterPro" id="IPR046894">
    <property type="entry name" value="MTaX1"/>
</dbReference>
<dbReference type="Pfam" id="PF20296">
    <property type="entry name" value="MTaX1"/>
    <property type="match status" value="1"/>
</dbReference>
<comment type="caution">
    <text evidence="2">The sequence shown here is derived from an EMBL/GenBank/DDBJ whole genome shotgun (WGS) entry which is preliminary data.</text>
</comment>
<sequence>MFLSALDGFVASHSDVTLKPLEVDLVGQLPPKLRVYLYNATYPPGGRGMGEHKIQLIVPGQARNERGNFNSSGGRIPLLVGYRPDIKVFVLWDAEMYPDFAYSRNVQVLPETIYEAFAQGLGRQIRRLGSGQAEVVIAAEARQLSDAILERQKETLKRLFGAQG</sequence>
<evidence type="ECO:0000313" key="2">
    <source>
        <dbReference type="EMBL" id="RZU30366.1"/>
    </source>
</evidence>
<feature type="domain" description="Methylase-associated X1" evidence="1">
    <location>
        <begin position="32"/>
        <end position="148"/>
    </location>
</feature>
<proteinExistence type="predicted"/>